<keyword evidence="5 6" id="KW-0732">Signal</keyword>
<evidence type="ECO:0000313" key="9">
    <source>
        <dbReference type="Proteomes" id="UP000054123"/>
    </source>
</evidence>
<keyword evidence="4" id="KW-0410">Iron transport</keyword>
<evidence type="ECO:0000256" key="5">
    <source>
        <dbReference type="ARBA" id="ARBA00022729"/>
    </source>
</evidence>
<keyword evidence="4" id="KW-0406">Ion transport</keyword>
<evidence type="ECO:0000256" key="2">
    <source>
        <dbReference type="ARBA" id="ARBA00008814"/>
    </source>
</evidence>
<evidence type="ECO:0000256" key="6">
    <source>
        <dbReference type="SAM" id="SignalP"/>
    </source>
</evidence>
<evidence type="ECO:0000256" key="1">
    <source>
        <dbReference type="ARBA" id="ARBA00004196"/>
    </source>
</evidence>
<dbReference type="Gene3D" id="3.40.50.1980">
    <property type="entry name" value="Nitrogenase molybdenum iron protein domain"/>
    <property type="match status" value="2"/>
</dbReference>
<dbReference type="Proteomes" id="UP000054123">
    <property type="component" value="Unassembled WGS sequence"/>
</dbReference>
<dbReference type="Pfam" id="PF01497">
    <property type="entry name" value="Peripla_BP_2"/>
    <property type="match status" value="1"/>
</dbReference>
<dbReference type="InterPro" id="IPR002491">
    <property type="entry name" value="ABC_transptr_periplasmic_BD"/>
</dbReference>
<gene>
    <name evidence="8" type="ORF">AK33_00280</name>
</gene>
<dbReference type="InterPro" id="IPR051313">
    <property type="entry name" value="Bact_iron-sidero_bind"/>
</dbReference>
<accession>A0A011N9W1</accession>
<dbReference type="SUPFAM" id="SSF53807">
    <property type="entry name" value="Helical backbone' metal receptor"/>
    <property type="match status" value="1"/>
</dbReference>
<dbReference type="PANTHER" id="PTHR30532">
    <property type="entry name" value="IRON III DICITRATE-BINDING PERIPLASMIC PROTEIN"/>
    <property type="match status" value="1"/>
</dbReference>
<dbReference type="STRING" id="1122190.GCA_000621105_01940"/>
<keyword evidence="3" id="KW-0813">Transport</keyword>
<evidence type="ECO:0000259" key="7">
    <source>
        <dbReference type="PROSITE" id="PS50983"/>
    </source>
</evidence>
<comment type="caution">
    <text evidence="8">The sequence shown here is derived from an EMBL/GenBank/DDBJ whole genome shotgun (WGS) entry which is preliminary data.</text>
</comment>
<dbReference type="CDD" id="cd01146">
    <property type="entry name" value="FhuD"/>
    <property type="match status" value="1"/>
</dbReference>
<dbReference type="PRINTS" id="PR01715">
    <property type="entry name" value="FERRIBNDNGPP"/>
</dbReference>
<keyword evidence="9" id="KW-1185">Reference proteome</keyword>
<keyword evidence="4" id="KW-0408">Iron</keyword>
<dbReference type="PANTHER" id="PTHR30532:SF1">
    <property type="entry name" value="IRON(3+)-HYDROXAMATE-BINDING PROTEIN FHUD"/>
    <property type="match status" value="1"/>
</dbReference>
<feature type="domain" description="Fe/B12 periplasmic-binding" evidence="7">
    <location>
        <begin position="29"/>
        <end position="294"/>
    </location>
</feature>
<feature type="signal peptide" evidence="6">
    <location>
        <begin position="1"/>
        <end position="23"/>
    </location>
</feature>
<sequence>MKRLIKTLQAVIFSLFFANSLFAGESQKGIATLDWTVAETLIALGEKPVAVGDVASYKKWVKEPALPESVKDLGIRLQPNPEQLLMLSHSLKAQPLHFINSGFYASVTPLLSQFSPQIDIVDFYREGDAWQNILTASEKVAELIGKPHAFEQLHQGYLQKIEQIRPLVQPYTDRPILLVQFIDTRHLRIYAPNSLFGAVLSHLGFNNAWNGSQNNWGFEVIEVTQLAKLAQNSRFVIVKPYPPNIVSALKYNIIWQKLAMAKDPLILPEVWTFGGIPSALRFVEVLANGLANGGESW</sequence>
<evidence type="ECO:0000313" key="8">
    <source>
        <dbReference type="EMBL" id="EXI61225.1"/>
    </source>
</evidence>
<dbReference type="RefSeq" id="WP_042804571.1">
    <property type="nucleotide sequence ID" value="NZ_AVSP01000016.1"/>
</dbReference>
<dbReference type="GO" id="GO:1901678">
    <property type="term" value="P:iron coordination entity transport"/>
    <property type="evidence" value="ECO:0007669"/>
    <property type="project" value="UniProtKB-ARBA"/>
</dbReference>
<evidence type="ECO:0000256" key="4">
    <source>
        <dbReference type="ARBA" id="ARBA00022496"/>
    </source>
</evidence>
<comment type="subcellular location">
    <subcellularLocation>
        <location evidence="1">Cell envelope</location>
    </subcellularLocation>
</comment>
<evidence type="ECO:0000256" key="3">
    <source>
        <dbReference type="ARBA" id="ARBA00022448"/>
    </source>
</evidence>
<proteinExistence type="inferred from homology"/>
<reference evidence="8 9" key="1">
    <citation type="journal article" date="2014" name="Genome Announc.">
        <title>Genome Sequence of a Presumptive Mannheimia haemolytica Strain with an A1/A6-Cross-Reactive Serotype from a White-Tailed Deer (Odocoileus virginianus).</title>
        <authorList>
            <person name="Lawrence P.K."/>
            <person name="Bey R.F."/>
            <person name="Wiener B."/>
            <person name="Kittichotirat W."/>
            <person name="Bumgarner R.E."/>
        </authorList>
    </citation>
    <scope>NUCLEOTIDE SEQUENCE [LARGE SCALE GENOMIC DNA]</scope>
    <source>
        <strain evidence="8 9">PKL10</strain>
    </source>
</reference>
<comment type="similarity">
    <text evidence="2">Belongs to the bacterial solute-binding protein 8 family.</text>
</comment>
<protein>
    <submittedName>
        <fullName evidence="8">Iron ABC transporter substrate-binding protein</fullName>
    </submittedName>
</protein>
<dbReference type="PROSITE" id="PS50983">
    <property type="entry name" value="FE_B12_PBP"/>
    <property type="match status" value="1"/>
</dbReference>
<dbReference type="GO" id="GO:0030288">
    <property type="term" value="C:outer membrane-bounded periplasmic space"/>
    <property type="evidence" value="ECO:0007669"/>
    <property type="project" value="TreeGrafter"/>
</dbReference>
<name>A0A011N9W1_9PAST</name>
<dbReference type="OrthoDB" id="6160519at2"/>
<dbReference type="AlphaFoldDB" id="A0A011N9W1"/>
<dbReference type="PATRIC" id="fig|1450449.3.peg.2318"/>
<organism evidence="8 9">
    <name type="scientific">Mannheimia granulomatis</name>
    <dbReference type="NCBI Taxonomy" id="85402"/>
    <lineage>
        <taxon>Bacteria</taxon>
        <taxon>Pseudomonadati</taxon>
        <taxon>Pseudomonadota</taxon>
        <taxon>Gammaproteobacteria</taxon>
        <taxon>Pasteurellales</taxon>
        <taxon>Pasteurellaceae</taxon>
        <taxon>Mannheimia</taxon>
    </lineage>
</organism>
<feature type="chain" id="PRO_5001461113" evidence="6">
    <location>
        <begin position="24"/>
        <end position="297"/>
    </location>
</feature>
<dbReference type="EMBL" id="JANJ01000011">
    <property type="protein sequence ID" value="EXI61225.1"/>
    <property type="molecule type" value="Genomic_DNA"/>
</dbReference>